<protein>
    <submittedName>
        <fullName evidence="1">Uncharacterized protein</fullName>
    </submittedName>
</protein>
<keyword evidence="2" id="KW-1185">Reference proteome</keyword>
<proteinExistence type="predicted"/>
<dbReference type="Proteomes" id="UP000199622">
    <property type="component" value="Unassembled WGS sequence"/>
</dbReference>
<dbReference type="EMBL" id="FNSO01000004">
    <property type="protein sequence ID" value="SEC81501.1"/>
    <property type="molecule type" value="Genomic_DNA"/>
</dbReference>
<reference evidence="2" key="1">
    <citation type="submission" date="2016-10" db="EMBL/GenBank/DDBJ databases">
        <authorList>
            <person name="Varghese N."/>
            <person name="Submissions S."/>
        </authorList>
    </citation>
    <scope>NUCLEOTIDE SEQUENCE [LARGE SCALE GENOMIC DNA]</scope>
    <source>
        <strain evidence="2">DSM 44544</strain>
    </source>
</reference>
<accession>A0A1H4VM37</accession>
<sequence length="160" mass="18598">MSRERSLTLKVLNAAARELAPAIEEFNRQQRRASRVAEYFVVVEHRLGGPAEELAPWPSEKNVLYRFTRQSFGEGWGVESGDGTLGYSIQLMRCHTVRKGLAKRVFGGWRRWDRRESNWVRLLVVDDGVPALFFDRKRYSGDVAGWRRILRETGWSERQS</sequence>
<dbReference type="AlphaFoldDB" id="A0A1H4VM37"/>
<evidence type="ECO:0000313" key="2">
    <source>
        <dbReference type="Proteomes" id="UP000199622"/>
    </source>
</evidence>
<dbReference type="OrthoDB" id="9913412at2"/>
<gene>
    <name evidence="1" type="ORF">SAMN04489727_5194</name>
</gene>
<dbReference type="RefSeq" id="WP_091311731.1">
    <property type="nucleotide sequence ID" value="NZ_FNSO01000004.1"/>
</dbReference>
<organism evidence="1 2">
    <name type="scientific">Amycolatopsis tolypomycina</name>
    <dbReference type="NCBI Taxonomy" id="208445"/>
    <lineage>
        <taxon>Bacteria</taxon>
        <taxon>Bacillati</taxon>
        <taxon>Actinomycetota</taxon>
        <taxon>Actinomycetes</taxon>
        <taxon>Pseudonocardiales</taxon>
        <taxon>Pseudonocardiaceae</taxon>
        <taxon>Amycolatopsis</taxon>
    </lineage>
</organism>
<name>A0A1H4VM37_9PSEU</name>
<dbReference type="STRING" id="208445.SAMN04489727_5194"/>
<evidence type="ECO:0000313" key="1">
    <source>
        <dbReference type="EMBL" id="SEC81501.1"/>
    </source>
</evidence>